<keyword evidence="9" id="KW-0922">Interferon antiviral system evasion</keyword>
<evidence type="ECO:0000256" key="7">
    <source>
        <dbReference type="ARBA" id="ARBA00023157"/>
    </source>
</evidence>
<evidence type="ECO:0000313" key="19">
    <source>
        <dbReference type="EMBL" id="KAF7269117.1"/>
    </source>
</evidence>
<feature type="domain" description="TIR" evidence="17">
    <location>
        <begin position="301"/>
        <end position="442"/>
    </location>
</feature>
<evidence type="ECO:0000256" key="8">
    <source>
        <dbReference type="ARBA" id="ARBA00023180"/>
    </source>
</evidence>
<dbReference type="PANTHER" id="PTHR11890">
    <property type="entry name" value="INTERLEUKIN-1 RECEPTOR FAMILY MEMBER"/>
    <property type="match status" value="1"/>
</dbReference>
<feature type="domain" description="Ig-like" evidence="18">
    <location>
        <begin position="134"/>
        <end position="240"/>
    </location>
</feature>
<evidence type="ECO:0000256" key="3">
    <source>
        <dbReference type="ARBA" id="ARBA00022632"/>
    </source>
</evidence>
<keyword evidence="4" id="KW-0378">Hydrolase</keyword>
<accession>A0A834HUP1</accession>
<evidence type="ECO:0000256" key="12">
    <source>
        <dbReference type="ARBA" id="ARBA00041012"/>
    </source>
</evidence>
<keyword evidence="5" id="KW-0945">Host-virus interaction</keyword>
<dbReference type="InterPro" id="IPR007110">
    <property type="entry name" value="Ig-like_dom"/>
</dbReference>
<dbReference type="InterPro" id="IPR036179">
    <property type="entry name" value="Ig-like_dom_sf"/>
</dbReference>
<evidence type="ECO:0000259" key="17">
    <source>
        <dbReference type="PROSITE" id="PS50104"/>
    </source>
</evidence>
<gene>
    <name evidence="19" type="ORF">GWI33_017866</name>
</gene>
<dbReference type="GO" id="GO:0007165">
    <property type="term" value="P:signal transduction"/>
    <property type="evidence" value="ECO:0007669"/>
    <property type="project" value="InterPro"/>
</dbReference>
<proteinExistence type="inferred from homology"/>
<dbReference type="InterPro" id="IPR013098">
    <property type="entry name" value="Ig_I-set"/>
</dbReference>
<sequence length="472" mass="53348">MAAQTVSVLFIAIGVMDIVLGIADHCSLNTLQVPGNDMDFTKEATNDEFAIVGKFKGLHCCAKGYRSIEWYKDGKMYPWDLDRSRLIIYPESANQTISTSNIRQEDEGNYTCVLRNDTVMHSHTINLRVFDKLPDDLKMTYVPQSRQAYVGEHLRLFCEAFAGRLETPDPSSAAIWHRKLENGTLTEVPKRVFQERVSREEGQTFGTYLVFPGVRPEDFGVYTCRIYKPGAFKYLDVTLSEKMKVITYIDPNPFPLKEMVLSAVMLGLVIITVLIVYRRFALRCQVYLKDRFSAPEDNDGKQHDVLVAYSPKDSELASGVLVSTLEKRGYVCQKKELSLDVSNWNAELAGHIESCRRIITVVSPATVNDSWISSNLYQALKQLQTLGETKLICVALKELPTSPTETKNSLGETLASVAHSMNIITWHRNNDYNFWLKLYKDLPPKRAGPAPAPPQRPRLTSERSFDSLVVVT</sequence>
<evidence type="ECO:0000256" key="15">
    <source>
        <dbReference type="SAM" id="Phobius"/>
    </source>
</evidence>
<keyword evidence="15" id="KW-0812">Transmembrane</keyword>
<dbReference type="PANTHER" id="PTHR11890:SF44">
    <property type="entry name" value="X-LINKED INTERLEUKIN-1 RECEPTOR ACCESSORY PROTEIN-LIKE 2"/>
    <property type="match status" value="1"/>
</dbReference>
<feature type="chain" id="PRO_5032999642" description="Soluble interferon alpha/beta receptor OPG204" evidence="16">
    <location>
        <begin position="24"/>
        <end position="472"/>
    </location>
</feature>
<keyword evidence="10" id="KW-0393">Immunoglobulin domain</keyword>
<feature type="transmembrane region" description="Helical" evidence="15">
    <location>
        <begin position="259"/>
        <end position="277"/>
    </location>
</feature>
<dbReference type="SUPFAM" id="SSF48726">
    <property type="entry name" value="Immunoglobulin"/>
    <property type="match status" value="2"/>
</dbReference>
<comment type="subunit">
    <text evidence="11">Interacts with host IFNA1.</text>
</comment>
<dbReference type="GO" id="GO:0016787">
    <property type="term" value="F:hydrolase activity"/>
    <property type="evidence" value="ECO:0007669"/>
    <property type="project" value="UniProtKB-KW"/>
</dbReference>
<feature type="signal peptide" evidence="16">
    <location>
        <begin position="1"/>
        <end position="23"/>
    </location>
</feature>
<keyword evidence="8" id="KW-0325">Glycoprotein</keyword>
<evidence type="ECO:0000256" key="11">
    <source>
        <dbReference type="ARBA" id="ARBA00038761"/>
    </source>
</evidence>
<keyword evidence="20" id="KW-1185">Reference proteome</keyword>
<dbReference type="SMART" id="SM00409">
    <property type="entry name" value="IG"/>
    <property type="match status" value="2"/>
</dbReference>
<organism evidence="19 20">
    <name type="scientific">Rhynchophorus ferrugineus</name>
    <name type="common">Red palm weevil</name>
    <name type="synonym">Curculio ferrugineus</name>
    <dbReference type="NCBI Taxonomy" id="354439"/>
    <lineage>
        <taxon>Eukaryota</taxon>
        <taxon>Metazoa</taxon>
        <taxon>Ecdysozoa</taxon>
        <taxon>Arthropoda</taxon>
        <taxon>Hexapoda</taxon>
        <taxon>Insecta</taxon>
        <taxon>Pterygota</taxon>
        <taxon>Neoptera</taxon>
        <taxon>Endopterygota</taxon>
        <taxon>Coleoptera</taxon>
        <taxon>Polyphaga</taxon>
        <taxon>Cucujiformia</taxon>
        <taxon>Curculionidae</taxon>
        <taxon>Dryophthorinae</taxon>
        <taxon>Rhynchophorus</taxon>
    </lineage>
</organism>
<dbReference type="EMBL" id="JAACXV010014261">
    <property type="protein sequence ID" value="KAF7269117.1"/>
    <property type="molecule type" value="Genomic_DNA"/>
</dbReference>
<dbReference type="Proteomes" id="UP000625711">
    <property type="component" value="Unassembled WGS sequence"/>
</dbReference>
<evidence type="ECO:0000256" key="13">
    <source>
        <dbReference type="ARBA" id="ARBA00045444"/>
    </source>
</evidence>
<keyword evidence="15" id="KW-0472">Membrane</keyword>
<keyword evidence="2" id="KW-0244">Early protein</keyword>
<dbReference type="AlphaFoldDB" id="A0A834HUP1"/>
<keyword evidence="6" id="KW-0520">NAD</keyword>
<evidence type="ECO:0000256" key="14">
    <source>
        <dbReference type="SAM" id="MobiDB-lite"/>
    </source>
</evidence>
<evidence type="ECO:0000256" key="10">
    <source>
        <dbReference type="ARBA" id="ARBA00023319"/>
    </source>
</evidence>
<feature type="region of interest" description="Disordered" evidence="14">
    <location>
        <begin position="446"/>
        <end position="472"/>
    </location>
</feature>
<dbReference type="InterPro" id="IPR015621">
    <property type="entry name" value="IL-1_rcpt_fam"/>
</dbReference>
<dbReference type="CDD" id="cd00096">
    <property type="entry name" value="Ig"/>
    <property type="match status" value="1"/>
</dbReference>
<dbReference type="Gene3D" id="2.60.40.10">
    <property type="entry name" value="Immunoglobulins"/>
    <property type="match status" value="2"/>
</dbReference>
<dbReference type="SUPFAM" id="SSF52200">
    <property type="entry name" value="Toll/Interleukin receptor TIR domain"/>
    <property type="match status" value="1"/>
</dbReference>
<evidence type="ECO:0000256" key="5">
    <source>
        <dbReference type="ARBA" id="ARBA00022830"/>
    </source>
</evidence>
<keyword evidence="5" id="KW-1114">Inhibition of host interferon signaling pathway by virus</keyword>
<dbReference type="InterPro" id="IPR035897">
    <property type="entry name" value="Toll_tir_struct_dom_sf"/>
</dbReference>
<dbReference type="PROSITE" id="PS50835">
    <property type="entry name" value="IG_LIKE"/>
    <property type="match status" value="2"/>
</dbReference>
<dbReference type="Gene3D" id="3.40.50.10140">
    <property type="entry name" value="Toll/interleukin-1 receptor homology (TIR) domain"/>
    <property type="match status" value="1"/>
</dbReference>
<comment type="function">
    <text evidence="13">Counteracts the antiviral effects of host IFN-alpha/beta and key IFN-inducible proteins involved in viral RNA degradation suxh as host OAS1. Acts as a soluble IFN-alpha receptor and thus inhibits the interaction between host IFN-alpha and its receptor.</text>
</comment>
<evidence type="ECO:0000256" key="4">
    <source>
        <dbReference type="ARBA" id="ARBA00022801"/>
    </source>
</evidence>
<evidence type="ECO:0000256" key="16">
    <source>
        <dbReference type="SAM" id="SignalP"/>
    </source>
</evidence>
<keyword evidence="7" id="KW-1015">Disulfide bond</keyword>
<keyword evidence="5" id="KW-0899">Viral immunoevasion</keyword>
<dbReference type="InterPro" id="IPR013783">
    <property type="entry name" value="Ig-like_fold"/>
</dbReference>
<dbReference type="OrthoDB" id="6019866at2759"/>
<dbReference type="PROSITE" id="PS50104">
    <property type="entry name" value="TIR"/>
    <property type="match status" value="1"/>
</dbReference>
<evidence type="ECO:0000256" key="9">
    <source>
        <dbReference type="ARBA" id="ARBA00023258"/>
    </source>
</evidence>
<reference evidence="19" key="1">
    <citation type="submission" date="2020-08" db="EMBL/GenBank/DDBJ databases">
        <title>Genome sequencing and assembly of the red palm weevil Rhynchophorus ferrugineus.</title>
        <authorList>
            <person name="Dias G.B."/>
            <person name="Bergman C.M."/>
            <person name="Manee M."/>
        </authorList>
    </citation>
    <scope>NUCLEOTIDE SEQUENCE</scope>
    <source>
        <strain evidence="19">AA-2017</strain>
        <tissue evidence="19">Whole larva</tissue>
    </source>
</reference>
<dbReference type="Pfam" id="PF13676">
    <property type="entry name" value="TIR_2"/>
    <property type="match status" value="1"/>
</dbReference>
<dbReference type="InterPro" id="IPR003599">
    <property type="entry name" value="Ig_sub"/>
</dbReference>
<comment type="caution">
    <text evidence="19">The sequence shown here is derived from an EMBL/GenBank/DDBJ whole genome shotgun (WGS) entry which is preliminary data.</text>
</comment>
<dbReference type="Pfam" id="PF07679">
    <property type="entry name" value="I-set"/>
    <property type="match status" value="1"/>
</dbReference>
<name>A0A834HUP1_RHYFE</name>
<keyword evidence="15" id="KW-1133">Transmembrane helix</keyword>
<evidence type="ECO:0000256" key="1">
    <source>
        <dbReference type="ARBA" id="ARBA00009752"/>
    </source>
</evidence>
<evidence type="ECO:0000256" key="2">
    <source>
        <dbReference type="ARBA" id="ARBA00022518"/>
    </source>
</evidence>
<keyword evidence="3" id="KW-1090">Inhibition of host innate immune response by virus</keyword>
<evidence type="ECO:0000313" key="20">
    <source>
        <dbReference type="Proteomes" id="UP000625711"/>
    </source>
</evidence>
<keyword evidence="16" id="KW-0732">Signal</keyword>
<dbReference type="InterPro" id="IPR000157">
    <property type="entry name" value="TIR_dom"/>
</dbReference>
<protein>
    <recommendedName>
        <fullName evidence="12">Soluble interferon alpha/beta receptor OPG204</fullName>
    </recommendedName>
</protein>
<comment type="similarity">
    <text evidence="1">Belongs to the interleukin-1 receptor family.</text>
</comment>
<evidence type="ECO:0000259" key="18">
    <source>
        <dbReference type="PROSITE" id="PS50835"/>
    </source>
</evidence>
<dbReference type="GO" id="GO:0039502">
    <property type="term" value="P:symbiont-mediated suppression of host type I interferon-mediated signaling pathway"/>
    <property type="evidence" value="ECO:0007669"/>
    <property type="project" value="UniProtKB-KW"/>
</dbReference>
<feature type="domain" description="Ig-like" evidence="18">
    <location>
        <begin position="67"/>
        <end position="126"/>
    </location>
</feature>
<evidence type="ECO:0000256" key="6">
    <source>
        <dbReference type="ARBA" id="ARBA00023027"/>
    </source>
</evidence>